<dbReference type="OrthoDB" id="9780310at2"/>
<dbReference type="EMBL" id="FNEZ01000003">
    <property type="protein sequence ID" value="SDK06999.1"/>
    <property type="molecule type" value="Genomic_DNA"/>
</dbReference>
<sequence>MKNENIHIGLSAFNNTYWKNIFYPADIPRTKWFDFYATKFKTYELNGTFYKAPTVKSLKAWHDKVHADFSFSVKAPKLITHFKKFNNCETEISDFYSICREGLKEKLACILFQLPPSFDYSPEKLKLIINSLDPTFKNVVEFRNASWWKPEVFEAFAANNITFCSVSYDKLPSDLIETNAIGYIRLHGVPKLFYSEYSADELQELQNKILQKIGWKEVFVYFNNTASEAGILNALLMKAIQ</sequence>
<evidence type="ECO:0000313" key="2">
    <source>
        <dbReference type="Proteomes" id="UP000199580"/>
    </source>
</evidence>
<evidence type="ECO:0000313" key="1">
    <source>
        <dbReference type="EMBL" id="SDK06999.1"/>
    </source>
</evidence>
<dbReference type="SUPFAM" id="SSF117396">
    <property type="entry name" value="TM1631-like"/>
    <property type="match status" value="1"/>
</dbReference>
<dbReference type="Gene3D" id="3.20.20.410">
    <property type="entry name" value="Protein of unknown function UPF0759"/>
    <property type="match status" value="1"/>
</dbReference>
<gene>
    <name evidence="1" type="ORF">SAMN04487935_2498</name>
</gene>
<dbReference type="InterPro" id="IPR002763">
    <property type="entry name" value="DUF72"/>
</dbReference>
<dbReference type="Proteomes" id="UP000199580">
    <property type="component" value="Unassembled WGS sequence"/>
</dbReference>
<name>A0A1G8YVX6_9FLAO</name>
<reference evidence="1 2" key="1">
    <citation type="submission" date="2016-10" db="EMBL/GenBank/DDBJ databases">
        <authorList>
            <person name="de Groot N.N."/>
        </authorList>
    </citation>
    <scope>NUCLEOTIDE SEQUENCE [LARGE SCALE GENOMIC DNA]</scope>
    <source>
        <strain evidence="1 2">CGMCC 1.10076</strain>
    </source>
</reference>
<dbReference type="Pfam" id="PF01904">
    <property type="entry name" value="DUF72"/>
    <property type="match status" value="1"/>
</dbReference>
<protein>
    <submittedName>
        <fullName evidence="1">Uncharacterized conserved protein YecE, DUF72 family</fullName>
    </submittedName>
</protein>
<dbReference type="PANTHER" id="PTHR30348">
    <property type="entry name" value="UNCHARACTERIZED PROTEIN YECE"/>
    <property type="match status" value="1"/>
</dbReference>
<organism evidence="1 2">
    <name type="scientific">Flavobacterium noncentrifugens</name>
    <dbReference type="NCBI Taxonomy" id="1128970"/>
    <lineage>
        <taxon>Bacteria</taxon>
        <taxon>Pseudomonadati</taxon>
        <taxon>Bacteroidota</taxon>
        <taxon>Flavobacteriia</taxon>
        <taxon>Flavobacteriales</taxon>
        <taxon>Flavobacteriaceae</taxon>
        <taxon>Flavobacterium</taxon>
    </lineage>
</organism>
<dbReference type="InterPro" id="IPR036520">
    <property type="entry name" value="UPF0759_sf"/>
</dbReference>
<keyword evidence="2" id="KW-1185">Reference proteome</keyword>
<dbReference type="AlphaFoldDB" id="A0A1G8YVX6"/>
<dbReference type="PANTHER" id="PTHR30348:SF4">
    <property type="entry name" value="DUF72 DOMAIN-CONTAINING PROTEIN"/>
    <property type="match status" value="1"/>
</dbReference>
<proteinExistence type="predicted"/>
<dbReference type="RefSeq" id="WP_091395929.1">
    <property type="nucleotide sequence ID" value="NZ_BKAI01000006.1"/>
</dbReference>
<dbReference type="STRING" id="1128970.SAMN04487935_2498"/>
<accession>A0A1G8YVX6</accession>